<reference evidence="1 2" key="1">
    <citation type="submission" date="2018-06" db="EMBL/GenBank/DDBJ databases">
        <authorList>
            <consortium name="Pathogen Informatics"/>
            <person name="Doyle S."/>
        </authorList>
    </citation>
    <scope>NUCLEOTIDE SEQUENCE [LARGE SCALE GENOMIC DNA]</scope>
    <source>
        <strain evidence="1 2">NCTC11978</strain>
    </source>
</reference>
<protein>
    <submittedName>
        <fullName evidence="1">LPS biosynthesis protein</fullName>
    </submittedName>
</protein>
<sequence length="139" mass="16397">MTEKLKRCSNCLLPETYETIEFDEHGCCNICNSAKIKKEKIDWVARKKLLDQLIEKYRGKGDYDCIIPFSGGKDSTFQLLYLMKEYKIKPLVVRFNHGFMRSVINENNQRTFKKLGVDVIEFTPNWKIVKKTHARIIYP</sequence>
<dbReference type="Proteomes" id="UP000254033">
    <property type="component" value="Unassembled WGS sequence"/>
</dbReference>
<gene>
    <name evidence="1" type="ORF">NCTC11978_02137</name>
</gene>
<dbReference type="Gene3D" id="3.40.50.620">
    <property type="entry name" value="HUPs"/>
    <property type="match status" value="1"/>
</dbReference>
<proteinExistence type="predicted"/>
<dbReference type="RefSeq" id="WP_220270638.1">
    <property type="nucleotide sequence ID" value="NZ_UGNY01000001.1"/>
</dbReference>
<dbReference type="InterPro" id="IPR014729">
    <property type="entry name" value="Rossmann-like_a/b/a_fold"/>
</dbReference>
<evidence type="ECO:0000313" key="1">
    <source>
        <dbReference type="EMBL" id="STX38947.1"/>
    </source>
</evidence>
<dbReference type="AlphaFoldDB" id="A0A378IUQ0"/>
<dbReference type="SUPFAM" id="SSF52402">
    <property type="entry name" value="Adenine nucleotide alpha hydrolases-like"/>
    <property type="match status" value="1"/>
</dbReference>
<name>A0A378IUQ0_9GAMM</name>
<accession>A0A378IUQ0</accession>
<organism evidence="1 2">
    <name type="scientific">Legionella feeleii</name>
    <dbReference type="NCBI Taxonomy" id="453"/>
    <lineage>
        <taxon>Bacteria</taxon>
        <taxon>Pseudomonadati</taxon>
        <taxon>Pseudomonadota</taxon>
        <taxon>Gammaproteobacteria</taxon>
        <taxon>Legionellales</taxon>
        <taxon>Legionellaceae</taxon>
        <taxon>Legionella</taxon>
    </lineage>
</organism>
<dbReference type="EMBL" id="UGNY01000001">
    <property type="protein sequence ID" value="STX38947.1"/>
    <property type="molecule type" value="Genomic_DNA"/>
</dbReference>
<evidence type="ECO:0000313" key="2">
    <source>
        <dbReference type="Proteomes" id="UP000254033"/>
    </source>
</evidence>